<dbReference type="PANTHER" id="PTHR36181:SF2">
    <property type="entry name" value="INTRON-ENCODED ENDONUCLEASE AI3-RELATED"/>
    <property type="match status" value="1"/>
</dbReference>
<dbReference type="PANTHER" id="PTHR36181">
    <property type="entry name" value="INTRON-ENCODED ENDONUCLEASE AI3-RELATED"/>
    <property type="match status" value="1"/>
</dbReference>
<reference evidence="2" key="3">
    <citation type="submission" date="2016-01" db="EMBL/GenBank/DDBJ databases">
        <title>Large distribution of group I introns in lichen-forming algae.</title>
        <authorList>
            <person name="del Hoyo A."/>
            <person name="Alvarez R."/>
            <person name="del Campo E.M."/>
            <person name="Gasulla F."/>
            <person name="Morales A."/>
            <person name="Rodriguez P."/>
            <person name="Casano L.M."/>
        </authorList>
    </citation>
    <scope>NUCLEOTIDE SEQUENCE</scope>
    <source>
        <strain evidence="2">SAG 216-12</strain>
    </source>
</reference>
<gene>
    <name evidence="2" type="primary">rrnL</name>
</gene>
<reference evidence="2" key="1">
    <citation type="submission" date="2009-09" db="EMBL/GenBank/DDBJ databases">
        <authorList>
            <person name="Hoernsten L."/>
            <person name="Su C."/>
            <person name="Osbourn A.E."/>
            <person name="Hellman U."/>
            <person name="Wernstedt C."/>
            <person name="Oliw E.H."/>
        </authorList>
    </citation>
    <scope>NUCLEOTIDE SEQUENCE</scope>
    <source>
        <strain evidence="2">SAG 216-12</strain>
    </source>
</reference>
<dbReference type="GO" id="GO:0004519">
    <property type="term" value="F:endonuclease activity"/>
    <property type="evidence" value="ECO:0007669"/>
    <property type="project" value="InterPro"/>
</dbReference>
<dbReference type="GO" id="GO:0005739">
    <property type="term" value="C:mitochondrion"/>
    <property type="evidence" value="ECO:0007669"/>
    <property type="project" value="UniProtKB-ARBA"/>
</dbReference>
<dbReference type="InterPro" id="IPR004860">
    <property type="entry name" value="LAGLIDADG_dom"/>
</dbReference>
<dbReference type="SUPFAM" id="SSF55608">
    <property type="entry name" value="Homing endonucleases"/>
    <property type="match status" value="1"/>
</dbReference>
<proteinExistence type="predicted"/>
<geneLocation type="chloroplast" evidence="2"/>
<accession>A0A109QIZ2</accession>
<reference evidence="2" key="2">
    <citation type="journal article" date="2010" name="Mol. Phylogenet. Evol.">
        <title>A single primer pair gives a specific ortholog amplicon in a wide range of Cyanobacteria and plastid-bearing organisms: applicability in inventory of reference material from collections and phylogenetic analysis.</title>
        <authorList>
            <person name="del Campo E.M."/>
            <person name="del Hoyo A."/>
            <person name="Royo C."/>
            <person name="Casano L.M."/>
            <person name="Alvarez R."/>
            <person name="Barreno E."/>
        </authorList>
    </citation>
    <scope>NUCLEOTIDE SEQUENCE</scope>
    <source>
        <strain evidence="2">SAG 216-12</strain>
    </source>
</reference>
<evidence type="ECO:0000259" key="1">
    <source>
        <dbReference type="Pfam" id="PF00961"/>
    </source>
</evidence>
<sequence>MMGTDRSPIHPEWVTGFVDGEGCFSVGLSKNVKLKLGIEVRPSFSVSQGSASKQVMEELAAYFNHGSEQLRVDRYTLKYESRSAEHLRKVICPHFDSYPLRSQKVVDFLILKRVLDMMSKGEHRTGERLKDIVTIVYKMNLDPNSKSRRQHPIEYWLSILDRDAL</sequence>
<dbReference type="Pfam" id="PF00961">
    <property type="entry name" value="LAGLIDADG_1"/>
    <property type="match status" value="1"/>
</dbReference>
<name>A0A109QIZ2_9CHLO</name>
<protein>
    <submittedName>
        <fullName evidence="2">ORF165</fullName>
    </submittedName>
</protein>
<dbReference type="InterPro" id="IPR051289">
    <property type="entry name" value="LAGLIDADG_Endonuclease"/>
</dbReference>
<dbReference type="InterPro" id="IPR027434">
    <property type="entry name" value="Homing_endonucl"/>
</dbReference>
<dbReference type="Gene3D" id="3.10.28.10">
    <property type="entry name" value="Homing endonucleases"/>
    <property type="match status" value="1"/>
</dbReference>
<keyword evidence="2" id="KW-0934">Plastid</keyword>
<dbReference type="EMBL" id="GQ921936">
    <property type="protein sequence ID" value="AMB18959.1"/>
    <property type="molecule type" value="Genomic_DNA"/>
</dbReference>
<feature type="domain" description="Homing endonuclease LAGLIDADG" evidence="1">
    <location>
        <begin position="15"/>
        <end position="114"/>
    </location>
</feature>
<organism evidence="2">
    <name type="scientific">Pseudococcomyxa simplex</name>
    <dbReference type="NCBI Taxonomy" id="464287"/>
    <lineage>
        <taxon>Eukaryota</taxon>
        <taxon>Viridiplantae</taxon>
        <taxon>Chlorophyta</taxon>
        <taxon>core chlorophytes</taxon>
        <taxon>Trebouxiophyceae</taxon>
        <taxon>Chlorellales</taxon>
        <taxon>Oocystaceae</taxon>
        <taxon>Pseudococcomyxa</taxon>
    </lineage>
</organism>
<keyword evidence="2" id="KW-0150">Chloroplast</keyword>
<dbReference type="AlphaFoldDB" id="A0A109QIZ2"/>
<evidence type="ECO:0000313" key="2">
    <source>
        <dbReference type="EMBL" id="AMB18959.1"/>
    </source>
</evidence>